<protein>
    <submittedName>
        <fullName evidence="2">DUF948 domain-containing protein</fullName>
    </submittedName>
</protein>
<reference evidence="2 3" key="1">
    <citation type="journal article" date="2024" name="Int. J. Syst. Evol. Microbiol.">
        <title>Virgibacillus tibetensis sp. nov., isolated from salt lake on the Tibetan Plateau of China.</title>
        <authorList>
            <person name="Phurbu D."/>
            <person name="Liu Z.-X."/>
            <person name="Wang R."/>
            <person name="Zheng Y.-Y."/>
            <person name="Liu H.-C."/>
            <person name="Zhou Y.-G."/>
            <person name="Yu Y.-J."/>
            <person name="Li A.-H."/>
        </authorList>
    </citation>
    <scope>NUCLEOTIDE SEQUENCE [LARGE SCALE GENOMIC DNA]</scope>
    <source>
        <strain evidence="2 3">C22-A2</strain>
    </source>
</reference>
<dbReference type="EMBL" id="JARZFX010000025">
    <property type="protein sequence ID" value="MEC5425982.1"/>
    <property type="molecule type" value="Genomic_DNA"/>
</dbReference>
<name>A0ABU6KL13_9BACI</name>
<feature type="transmembrane region" description="Helical" evidence="1">
    <location>
        <begin position="6"/>
        <end position="26"/>
    </location>
</feature>
<organism evidence="2 3">
    <name type="scientific">Virgibacillus tibetensis</name>
    <dbReference type="NCBI Taxonomy" id="3042313"/>
    <lineage>
        <taxon>Bacteria</taxon>
        <taxon>Bacillati</taxon>
        <taxon>Bacillota</taxon>
        <taxon>Bacilli</taxon>
        <taxon>Bacillales</taxon>
        <taxon>Bacillaceae</taxon>
        <taxon>Virgibacillus</taxon>
    </lineage>
</organism>
<keyword evidence="1" id="KW-0812">Transmembrane</keyword>
<dbReference type="PANTHER" id="PTHR40070:SF1">
    <property type="entry name" value="UPF0478 PROTEIN YTXG"/>
    <property type="match status" value="1"/>
</dbReference>
<dbReference type="Proteomes" id="UP001335737">
    <property type="component" value="Unassembled WGS sequence"/>
</dbReference>
<dbReference type="Pfam" id="PF06103">
    <property type="entry name" value="DUF948"/>
    <property type="match status" value="1"/>
</dbReference>
<dbReference type="InterPro" id="IPR009293">
    <property type="entry name" value="UPF0478"/>
</dbReference>
<gene>
    <name evidence="2" type="ORF">QGM71_21245</name>
</gene>
<keyword evidence="3" id="KW-1185">Reference proteome</keyword>
<sequence>MEIVYFSTLLIAIAFTIVVIYIALLLHRISGVINTLGSTLGEVEKELDNITPQLRQAVKETEIMVDDMEDKLKSTDSFFDTAENVGTSINTLNSTYSNQKLSTEQFEKKIQPFVEGITWSEAAFQLYSKWKQKTPDKKNELMIRNKETNIVPLNQTGKEG</sequence>
<keyword evidence="1" id="KW-0472">Membrane</keyword>
<accession>A0ABU6KL13</accession>
<comment type="caution">
    <text evidence="2">The sequence shown here is derived from an EMBL/GenBank/DDBJ whole genome shotgun (WGS) entry which is preliminary data.</text>
</comment>
<evidence type="ECO:0000313" key="2">
    <source>
        <dbReference type="EMBL" id="MEC5425982.1"/>
    </source>
</evidence>
<keyword evidence="1" id="KW-1133">Transmembrane helix</keyword>
<dbReference type="PANTHER" id="PTHR40070">
    <property type="entry name" value="UPF0478 PROTEIN YTXG"/>
    <property type="match status" value="1"/>
</dbReference>
<evidence type="ECO:0000313" key="3">
    <source>
        <dbReference type="Proteomes" id="UP001335737"/>
    </source>
</evidence>
<evidence type="ECO:0000256" key="1">
    <source>
        <dbReference type="SAM" id="Phobius"/>
    </source>
</evidence>
<proteinExistence type="predicted"/>
<dbReference type="RefSeq" id="WP_327609515.1">
    <property type="nucleotide sequence ID" value="NZ_JARZFX010000025.1"/>
</dbReference>